<dbReference type="Proteomes" id="UP001520878">
    <property type="component" value="Unassembled WGS sequence"/>
</dbReference>
<proteinExistence type="predicted"/>
<organism evidence="1 2">
    <name type="scientific">Fluctibacter halophilus</name>
    <dbReference type="NCBI Taxonomy" id="226011"/>
    <lineage>
        <taxon>Bacteria</taxon>
        <taxon>Pseudomonadati</taxon>
        <taxon>Pseudomonadota</taxon>
        <taxon>Gammaproteobacteria</taxon>
        <taxon>Alteromonadales</taxon>
        <taxon>Alteromonadaceae</taxon>
        <taxon>Fluctibacter</taxon>
    </lineage>
</organism>
<evidence type="ECO:0000313" key="2">
    <source>
        <dbReference type="Proteomes" id="UP001520878"/>
    </source>
</evidence>
<protein>
    <recommendedName>
        <fullName evidence="3">IPT/TIG domain-containing protein</fullName>
    </recommendedName>
</protein>
<dbReference type="RefSeq" id="WP_229157934.1">
    <property type="nucleotide sequence ID" value="NZ_JAJEWP010000001.1"/>
</dbReference>
<reference evidence="1 2" key="1">
    <citation type="submission" date="2021-10" db="EMBL/GenBank/DDBJ databases">
        <title>Draft genome of Aestuariibacter halophilus JC2043.</title>
        <authorList>
            <person name="Emsley S.A."/>
            <person name="Pfannmuller K.M."/>
            <person name="Ushijima B."/>
            <person name="Saw J.H."/>
            <person name="Videau P."/>
        </authorList>
    </citation>
    <scope>NUCLEOTIDE SEQUENCE [LARGE SCALE GENOMIC DNA]</scope>
    <source>
        <strain evidence="1 2">JC2043</strain>
    </source>
</reference>
<evidence type="ECO:0000313" key="1">
    <source>
        <dbReference type="EMBL" id="MCC2615742.1"/>
    </source>
</evidence>
<evidence type="ECO:0008006" key="3">
    <source>
        <dbReference type="Google" id="ProtNLM"/>
    </source>
</evidence>
<dbReference type="EMBL" id="JAJEWP010000001">
    <property type="protein sequence ID" value="MCC2615742.1"/>
    <property type="molecule type" value="Genomic_DNA"/>
</dbReference>
<comment type="caution">
    <text evidence="1">The sequence shown here is derived from an EMBL/GenBank/DDBJ whole genome shotgun (WGS) entry which is preliminary data.</text>
</comment>
<sequence length="76" mass="7908">MTTITLVQAPAYDTSKMSAVITKPGNVHLTGLGPGGIQFSCTNPFPAVSGQKQVDITYDGSCPTTHQTVDISSVQP</sequence>
<keyword evidence="2" id="KW-1185">Reference proteome</keyword>
<gene>
    <name evidence="1" type="ORF">LJ739_05760</name>
</gene>
<accession>A0ABS8G575</accession>
<name>A0ABS8G575_9ALTE</name>